<accession>A0ABX5LH28</accession>
<evidence type="ECO:0000313" key="2">
    <source>
        <dbReference type="Proteomes" id="UP000245523"/>
    </source>
</evidence>
<evidence type="ECO:0000313" key="1">
    <source>
        <dbReference type="EMBL" id="PWK81844.1"/>
    </source>
</evidence>
<organism evidence="1 2">
    <name type="scientific">Hallerella porci</name>
    <dbReference type="NCBI Taxonomy" id="1945871"/>
    <lineage>
        <taxon>Bacteria</taxon>
        <taxon>Pseudomonadati</taxon>
        <taxon>Fibrobacterota</taxon>
        <taxon>Fibrobacteria</taxon>
        <taxon>Fibrobacterales</taxon>
        <taxon>Fibrobacteraceae</taxon>
        <taxon>Hallerella</taxon>
    </lineage>
</organism>
<feature type="non-terminal residue" evidence="1">
    <location>
        <position position="1"/>
    </location>
</feature>
<dbReference type="Proteomes" id="UP000245523">
    <property type="component" value="Unassembled WGS sequence"/>
</dbReference>
<name>A0ABX5LH28_9BACT</name>
<sequence length="115" mass="13229">SAHLQRSREPGVPQVPRFRVHSRKDFAQGPVIFEYSEQQHEQVLEPVELLDIAFPANAAGLPQNFAFREVFCDLCVYRLSGKISTFHGAFELVFDCKLNNSQKWRLPETEVAFFC</sequence>
<evidence type="ECO:0008006" key="3">
    <source>
        <dbReference type="Google" id="ProtNLM"/>
    </source>
</evidence>
<reference evidence="1 2" key="1">
    <citation type="submission" date="2018-05" db="EMBL/GenBank/DDBJ databases">
        <title>Animal gut microbial communities from fecal samples from Wisconsin, USA.</title>
        <authorList>
            <person name="Neumann A."/>
        </authorList>
    </citation>
    <scope>NUCLEOTIDE SEQUENCE [LARGE SCALE GENOMIC DNA]</scope>
    <source>
        <strain evidence="1 2">UWS4</strain>
    </source>
</reference>
<proteinExistence type="predicted"/>
<keyword evidence="2" id="KW-1185">Reference proteome</keyword>
<dbReference type="EMBL" id="QGHD01000066">
    <property type="protein sequence ID" value="PWK81844.1"/>
    <property type="molecule type" value="Genomic_DNA"/>
</dbReference>
<protein>
    <recommendedName>
        <fullName evidence="3">Chitin synthase</fullName>
    </recommendedName>
</protein>
<comment type="caution">
    <text evidence="1">The sequence shown here is derived from an EMBL/GenBank/DDBJ whole genome shotgun (WGS) entry which is preliminary data.</text>
</comment>
<gene>
    <name evidence="1" type="ORF">B0H50_1661</name>
</gene>